<dbReference type="Proteomes" id="UP000199658">
    <property type="component" value="Unassembled WGS sequence"/>
</dbReference>
<dbReference type="STRING" id="670154.SAMN04488002_0189"/>
<dbReference type="OrthoDB" id="7874901at2"/>
<accession>A0A1I6FS42</accession>
<evidence type="ECO:0000313" key="2">
    <source>
        <dbReference type="Proteomes" id="UP000199658"/>
    </source>
</evidence>
<keyword evidence="2" id="KW-1185">Reference proteome</keyword>
<name>A0A1I6FS42_9RHOB</name>
<sequence>MIKDRNGGYSANTTKSPQLIEITLGKYTKPEHKSAARMLGYVLTLGTNSAWWQFATLVGIRLSHEERAALAFMTLNALDNDDAIIVADTALGRFPRSKVD</sequence>
<proteinExistence type="predicted"/>
<dbReference type="EMBL" id="FOYO01000001">
    <property type="protein sequence ID" value="SFR32726.1"/>
    <property type="molecule type" value="Genomic_DNA"/>
</dbReference>
<evidence type="ECO:0000313" key="1">
    <source>
        <dbReference type="EMBL" id="SFR32726.1"/>
    </source>
</evidence>
<gene>
    <name evidence="1" type="ORF">SAMN04488002_0189</name>
</gene>
<dbReference type="RefSeq" id="WP_090211307.1">
    <property type="nucleotide sequence ID" value="NZ_FOYO01000001.1"/>
</dbReference>
<protein>
    <submittedName>
        <fullName evidence="1">Uncharacterized protein</fullName>
    </submittedName>
</protein>
<organism evidence="1 2">
    <name type="scientific">Litoreibacter janthinus</name>
    <dbReference type="NCBI Taxonomy" id="670154"/>
    <lineage>
        <taxon>Bacteria</taxon>
        <taxon>Pseudomonadati</taxon>
        <taxon>Pseudomonadota</taxon>
        <taxon>Alphaproteobacteria</taxon>
        <taxon>Rhodobacterales</taxon>
        <taxon>Roseobacteraceae</taxon>
        <taxon>Litoreibacter</taxon>
    </lineage>
</organism>
<reference evidence="2" key="1">
    <citation type="submission" date="2016-10" db="EMBL/GenBank/DDBJ databases">
        <authorList>
            <person name="Varghese N."/>
            <person name="Submissions S."/>
        </authorList>
    </citation>
    <scope>NUCLEOTIDE SEQUENCE [LARGE SCALE GENOMIC DNA]</scope>
    <source>
        <strain evidence="2">DSM 26921</strain>
    </source>
</reference>
<dbReference type="AlphaFoldDB" id="A0A1I6FS42"/>